<gene>
    <name evidence="3" type="ORF">Athai_08380</name>
</gene>
<evidence type="ECO:0000256" key="2">
    <source>
        <dbReference type="ARBA" id="ARBA00022649"/>
    </source>
</evidence>
<dbReference type="AlphaFoldDB" id="A0A7R7DKR6"/>
<dbReference type="InterPro" id="IPR003477">
    <property type="entry name" value="PemK-like"/>
</dbReference>
<dbReference type="SUPFAM" id="SSF50118">
    <property type="entry name" value="Cell growth inhibitor/plasmid maintenance toxic component"/>
    <property type="match status" value="1"/>
</dbReference>
<reference evidence="3 4" key="1">
    <citation type="submission" date="2020-08" db="EMBL/GenBank/DDBJ databases">
        <title>Whole genome shotgun sequence of Actinocatenispora thailandica NBRC 105041.</title>
        <authorList>
            <person name="Komaki H."/>
            <person name="Tamura T."/>
        </authorList>
    </citation>
    <scope>NUCLEOTIDE SEQUENCE [LARGE SCALE GENOMIC DNA]</scope>
    <source>
        <strain evidence="3 4">NBRC 105041</strain>
    </source>
</reference>
<name>A0A7R7DKR6_9ACTN</name>
<dbReference type="RefSeq" id="WP_203960246.1">
    <property type="nucleotide sequence ID" value="NZ_AP023355.1"/>
</dbReference>
<organism evidence="3 4">
    <name type="scientific">Actinocatenispora thailandica</name>
    <dbReference type="NCBI Taxonomy" id="227318"/>
    <lineage>
        <taxon>Bacteria</taxon>
        <taxon>Bacillati</taxon>
        <taxon>Actinomycetota</taxon>
        <taxon>Actinomycetes</taxon>
        <taxon>Micromonosporales</taxon>
        <taxon>Micromonosporaceae</taxon>
        <taxon>Actinocatenispora</taxon>
    </lineage>
</organism>
<sequence>MRRGTVVGHALRDRRFVVVSCQAITDTGTVVVAEIADAVPSGARGMLAVPLTDADPVPGAVLSWRINYMAADRLGGQLGELSAETVERLDMALRATLDL</sequence>
<dbReference type="GO" id="GO:0003677">
    <property type="term" value="F:DNA binding"/>
    <property type="evidence" value="ECO:0007669"/>
    <property type="project" value="InterPro"/>
</dbReference>
<dbReference type="EMBL" id="AP023355">
    <property type="protein sequence ID" value="BCJ33335.1"/>
    <property type="molecule type" value="Genomic_DNA"/>
</dbReference>
<evidence type="ECO:0000256" key="1">
    <source>
        <dbReference type="ARBA" id="ARBA00007521"/>
    </source>
</evidence>
<evidence type="ECO:0000313" key="3">
    <source>
        <dbReference type="EMBL" id="BCJ33335.1"/>
    </source>
</evidence>
<dbReference type="Pfam" id="PF02452">
    <property type="entry name" value="PemK_toxin"/>
    <property type="match status" value="1"/>
</dbReference>
<evidence type="ECO:0000313" key="4">
    <source>
        <dbReference type="Proteomes" id="UP000611640"/>
    </source>
</evidence>
<dbReference type="KEGG" id="atl:Athai_08380"/>
<dbReference type="InterPro" id="IPR011067">
    <property type="entry name" value="Plasmid_toxin/cell-grow_inhib"/>
</dbReference>
<comment type="similarity">
    <text evidence="1">Belongs to the PemK/MazF family.</text>
</comment>
<accession>A0A7R7DKR6</accession>
<proteinExistence type="inferred from homology"/>
<protein>
    <recommendedName>
        <fullName evidence="5">Type II toxin-antitoxin system PemK/MazF family toxin</fullName>
    </recommendedName>
</protein>
<evidence type="ECO:0008006" key="5">
    <source>
        <dbReference type="Google" id="ProtNLM"/>
    </source>
</evidence>
<keyword evidence="2" id="KW-1277">Toxin-antitoxin system</keyword>
<dbReference type="Gene3D" id="2.30.30.110">
    <property type="match status" value="1"/>
</dbReference>
<dbReference type="Proteomes" id="UP000611640">
    <property type="component" value="Chromosome"/>
</dbReference>
<keyword evidence="4" id="KW-1185">Reference proteome</keyword>